<proteinExistence type="predicted"/>
<gene>
    <name evidence="1" type="ORF">SLEP1_g57027</name>
</gene>
<evidence type="ECO:0000313" key="1">
    <source>
        <dbReference type="EMBL" id="GKV50317.1"/>
    </source>
</evidence>
<comment type="caution">
    <text evidence="1">The sequence shown here is derived from an EMBL/GenBank/DDBJ whole genome shotgun (WGS) entry which is preliminary data.</text>
</comment>
<accession>A0AAV5MNZ6</accession>
<evidence type="ECO:0000313" key="2">
    <source>
        <dbReference type="Proteomes" id="UP001054252"/>
    </source>
</evidence>
<name>A0AAV5MNZ6_9ROSI</name>
<dbReference type="EMBL" id="BPVZ01000357">
    <property type="protein sequence ID" value="GKV50317.1"/>
    <property type="molecule type" value="Genomic_DNA"/>
</dbReference>
<reference evidence="1 2" key="1">
    <citation type="journal article" date="2021" name="Commun. Biol.">
        <title>The genome of Shorea leprosula (Dipterocarpaceae) highlights the ecological relevance of drought in aseasonal tropical rainforests.</title>
        <authorList>
            <person name="Ng K.K.S."/>
            <person name="Kobayashi M.J."/>
            <person name="Fawcett J.A."/>
            <person name="Hatakeyama M."/>
            <person name="Paape T."/>
            <person name="Ng C.H."/>
            <person name="Ang C.C."/>
            <person name="Tnah L.H."/>
            <person name="Lee C.T."/>
            <person name="Nishiyama T."/>
            <person name="Sese J."/>
            <person name="O'Brien M.J."/>
            <person name="Copetti D."/>
            <person name="Mohd Noor M.I."/>
            <person name="Ong R.C."/>
            <person name="Putra M."/>
            <person name="Sireger I.Z."/>
            <person name="Indrioko S."/>
            <person name="Kosugi Y."/>
            <person name="Izuno A."/>
            <person name="Isagi Y."/>
            <person name="Lee S.L."/>
            <person name="Shimizu K.K."/>
        </authorList>
    </citation>
    <scope>NUCLEOTIDE SEQUENCE [LARGE SCALE GENOMIC DNA]</scope>
    <source>
        <strain evidence="1">214</strain>
    </source>
</reference>
<protein>
    <submittedName>
        <fullName evidence="1">Uncharacterized protein</fullName>
    </submittedName>
</protein>
<sequence>MSANHELFYETTRDRRATHVKCFLTLLKRTKHQ</sequence>
<dbReference type="AlphaFoldDB" id="A0AAV5MNZ6"/>
<keyword evidence="2" id="KW-1185">Reference proteome</keyword>
<organism evidence="1 2">
    <name type="scientific">Rubroshorea leprosula</name>
    <dbReference type="NCBI Taxonomy" id="152421"/>
    <lineage>
        <taxon>Eukaryota</taxon>
        <taxon>Viridiplantae</taxon>
        <taxon>Streptophyta</taxon>
        <taxon>Embryophyta</taxon>
        <taxon>Tracheophyta</taxon>
        <taxon>Spermatophyta</taxon>
        <taxon>Magnoliopsida</taxon>
        <taxon>eudicotyledons</taxon>
        <taxon>Gunneridae</taxon>
        <taxon>Pentapetalae</taxon>
        <taxon>rosids</taxon>
        <taxon>malvids</taxon>
        <taxon>Malvales</taxon>
        <taxon>Dipterocarpaceae</taxon>
        <taxon>Rubroshorea</taxon>
    </lineage>
</organism>
<dbReference type="Proteomes" id="UP001054252">
    <property type="component" value="Unassembled WGS sequence"/>
</dbReference>